<gene>
    <name evidence="2" type="ORF">DIZ80_04960</name>
</gene>
<keyword evidence="1" id="KW-1133">Transmembrane helix</keyword>
<name>A0A370DKH5_9GAMM</name>
<feature type="transmembrane region" description="Helical" evidence="1">
    <location>
        <begin position="23"/>
        <end position="49"/>
    </location>
</feature>
<evidence type="ECO:0000313" key="3">
    <source>
        <dbReference type="Proteomes" id="UP000254266"/>
    </source>
</evidence>
<keyword evidence="1" id="KW-0472">Membrane</keyword>
<evidence type="ECO:0000313" key="2">
    <source>
        <dbReference type="EMBL" id="RDH84817.1"/>
    </source>
</evidence>
<protein>
    <submittedName>
        <fullName evidence="2">Uncharacterized protein</fullName>
    </submittedName>
</protein>
<keyword evidence="3" id="KW-1185">Reference proteome</keyword>
<comment type="caution">
    <text evidence="2">The sequence shown here is derived from an EMBL/GenBank/DDBJ whole genome shotgun (WGS) entry which is preliminary data.</text>
</comment>
<dbReference type="EMBL" id="QFXC01000007">
    <property type="protein sequence ID" value="RDH84817.1"/>
    <property type="molecule type" value="Genomic_DNA"/>
</dbReference>
<organism evidence="2 3">
    <name type="scientific">endosymbiont of Galathealinum brachiosum</name>
    <dbReference type="NCBI Taxonomy" id="2200906"/>
    <lineage>
        <taxon>Bacteria</taxon>
        <taxon>Pseudomonadati</taxon>
        <taxon>Pseudomonadota</taxon>
        <taxon>Gammaproteobacteria</taxon>
        <taxon>sulfur-oxidizing symbionts</taxon>
    </lineage>
</organism>
<sequence length="184" mass="20918">MSKILAVAKTIINPKEKASAEFWISHIIIIVSTVLGVYLAAGAGFDVAVEFEKTRMDRELYYMESALLSEIRDNTEYASSYSTGYLKGEINFKQGANNELDTFIWTTMTNTGHSFQIEAELLTQVRRFYSNVSKNLRLLSEGRNAFAAKEIKRLSEEASLKLIPEMEKNILKKYASLKERNIID</sequence>
<accession>A0A370DKH5</accession>
<proteinExistence type="predicted"/>
<dbReference type="AlphaFoldDB" id="A0A370DKH5"/>
<dbReference type="Proteomes" id="UP000254266">
    <property type="component" value="Unassembled WGS sequence"/>
</dbReference>
<evidence type="ECO:0000256" key="1">
    <source>
        <dbReference type="SAM" id="Phobius"/>
    </source>
</evidence>
<reference evidence="2 3" key="1">
    <citation type="journal article" date="2018" name="ISME J.">
        <title>Endosymbiont genomes yield clues of tubeworm success.</title>
        <authorList>
            <person name="Li Y."/>
            <person name="Liles M.R."/>
            <person name="Halanych K.M."/>
        </authorList>
    </citation>
    <scope>NUCLEOTIDE SEQUENCE [LARGE SCALE GENOMIC DNA]</scope>
    <source>
        <strain evidence="2">A1464</strain>
    </source>
</reference>
<keyword evidence="1" id="KW-0812">Transmembrane</keyword>